<dbReference type="Proteomes" id="UP000635245">
    <property type="component" value="Unassembled WGS sequence"/>
</dbReference>
<dbReference type="EMBL" id="JAENJH010000003">
    <property type="protein sequence ID" value="MBK1785524.1"/>
    <property type="molecule type" value="Genomic_DNA"/>
</dbReference>
<evidence type="ECO:0000313" key="3">
    <source>
        <dbReference type="Proteomes" id="UP000635245"/>
    </source>
</evidence>
<protein>
    <submittedName>
        <fullName evidence="2">Uncharacterized protein</fullName>
    </submittedName>
</protein>
<keyword evidence="3" id="KW-1185">Reference proteome</keyword>
<evidence type="ECO:0000256" key="1">
    <source>
        <dbReference type="SAM" id="MobiDB-lite"/>
    </source>
</evidence>
<dbReference type="RefSeq" id="WP_200318568.1">
    <property type="nucleotide sequence ID" value="NZ_JAENJH010000003.1"/>
</dbReference>
<reference evidence="2" key="1">
    <citation type="submission" date="2020-12" db="EMBL/GenBank/DDBJ databases">
        <title>Prauserella sp. ASG 168, a novel actinomycete isolated from cave rock.</title>
        <authorList>
            <person name="Suriyachadkun C."/>
        </authorList>
    </citation>
    <scope>NUCLEOTIDE SEQUENCE</scope>
    <source>
        <strain evidence="2">ASG 168</strain>
    </source>
</reference>
<sequence>MPSGDGYRHNSEALTAISDHWHEGAELVDGAATAPADAPDAGASSSVVGEAMASLTRALGAAATAMDDAAEKVHAANGSYEDIENTNAGAIAARGRYGMGPGQRLPSDGKVDPAPGSLPPPPMGPATPPKGPGGPGSMDDN</sequence>
<feature type="compositionally biased region" description="Low complexity" evidence="1">
    <location>
        <begin position="28"/>
        <end position="47"/>
    </location>
</feature>
<evidence type="ECO:0000313" key="2">
    <source>
        <dbReference type="EMBL" id="MBK1785524.1"/>
    </source>
</evidence>
<proteinExistence type="predicted"/>
<name>A0A934QTU9_9PSEU</name>
<accession>A0A934QTU9</accession>
<dbReference type="AlphaFoldDB" id="A0A934QTU9"/>
<gene>
    <name evidence="2" type="ORF">JHE00_14425</name>
</gene>
<feature type="region of interest" description="Disordered" evidence="1">
    <location>
        <begin position="1"/>
        <end position="47"/>
    </location>
</feature>
<comment type="caution">
    <text evidence="2">The sequence shown here is derived from an EMBL/GenBank/DDBJ whole genome shotgun (WGS) entry which is preliminary data.</text>
</comment>
<feature type="compositionally biased region" description="Basic and acidic residues" evidence="1">
    <location>
        <begin position="1"/>
        <end position="11"/>
    </location>
</feature>
<feature type="region of interest" description="Disordered" evidence="1">
    <location>
        <begin position="94"/>
        <end position="141"/>
    </location>
</feature>
<organism evidence="2 3">
    <name type="scientific">Prauserella cavernicola</name>
    <dbReference type="NCBI Taxonomy" id="2800127"/>
    <lineage>
        <taxon>Bacteria</taxon>
        <taxon>Bacillati</taxon>
        <taxon>Actinomycetota</taxon>
        <taxon>Actinomycetes</taxon>
        <taxon>Pseudonocardiales</taxon>
        <taxon>Pseudonocardiaceae</taxon>
        <taxon>Prauserella</taxon>
    </lineage>
</organism>
<feature type="compositionally biased region" description="Pro residues" evidence="1">
    <location>
        <begin position="116"/>
        <end position="132"/>
    </location>
</feature>